<reference evidence="2 3" key="1">
    <citation type="submission" date="2024-03" db="EMBL/GenBank/DDBJ databases">
        <title>Adaptation during the transition from Ophiocordyceps entomopathogen to insect associate is accompanied by gene loss and intensified selection.</title>
        <authorList>
            <person name="Ward C.M."/>
            <person name="Onetto C.A."/>
            <person name="Borneman A.R."/>
        </authorList>
    </citation>
    <scope>NUCLEOTIDE SEQUENCE [LARGE SCALE GENOMIC DNA]</scope>
    <source>
        <strain evidence="2">AWRI1</strain>
        <tissue evidence="2">Single Adult Female</tissue>
    </source>
</reference>
<feature type="region of interest" description="Disordered" evidence="1">
    <location>
        <begin position="111"/>
        <end position="152"/>
    </location>
</feature>
<evidence type="ECO:0000313" key="3">
    <source>
        <dbReference type="Proteomes" id="UP001367676"/>
    </source>
</evidence>
<protein>
    <submittedName>
        <fullName evidence="2">Uncharacterized protein</fullName>
    </submittedName>
</protein>
<dbReference type="EMBL" id="JBBCAQ010000036">
    <property type="protein sequence ID" value="KAK7576410.1"/>
    <property type="molecule type" value="Genomic_DNA"/>
</dbReference>
<feature type="compositionally biased region" description="Basic residues" evidence="1">
    <location>
        <begin position="129"/>
        <end position="138"/>
    </location>
</feature>
<organism evidence="2 3">
    <name type="scientific">Parthenolecanium corni</name>
    <dbReference type="NCBI Taxonomy" id="536013"/>
    <lineage>
        <taxon>Eukaryota</taxon>
        <taxon>Metazoa</taxon>
        <taxon>Ecdysozoa</taxon>
        <taxon>Arthropoda</taxon>
        <taxon>Hexapoda</taxon>
        <taxon>Insecta</taxon>
        <taxon>Pterygota</taxon>
        <taxon>Neoptera</taxon>
        <taxon>Paraneoptera</taxon>
        <taxon>Hemiptera</taxon>
        <taxon>Sternorrhyncha</taxon>
        <taxon>Coccoidea</taxon>
        <taxon>Coccidae</taxon>
        <taxon>Parthenolecanium</taxon>
    </lineage>
</organism>
<dbReference type="AlphaFoldDB" id="A0AAN9T876"/>
<comment type="caution">
    <text evidence="2">The sequence shown here is derived from an EMBL/GenBank/DDBJ whole genome shotgun (WGS) entry which is preliminary data.</text>
</comment>
<evidence type="ECO:0000313" key="2">
    <source>
        <dbReference type="EMBL" id="KAK7576410.1"/>
    </source>
</evidence>
<dbReference type="Proteomes" id="UP001367676">
    <property type="component" value="Unassembled WGS sequence"/>
</dbReference>
<name>A0AAN9T876_9HEMI</name>
<sequence>MMGPIPLKLTKSCFLSITPNTVERVVEFLDHKPSALAAASVVSAMRGIGMRTEGEHGTCVCRAVNACPTLVNSIAVSIERNVAVELAHLNRSASSVDSKLAELEDHGVAIAAADSSAADSDDESMTKYTHPHHHSKSPKKPETPVDVQNVKF</sequence>
<evidence type="ECO:0000256" key="1">
    <source>
        <dbReference type="SAM" id="MobiDB-lite"/>
    </source>
</evidence>
<gene>
    <name evidence="2" type="ORF">V9T40_012696</name>
</gene>
<keyword evidence="3" id="KW-1185">Reference proteome</keyword>
<accession>A0AAN9T876</accession>
<proteinExistence type="predicted"/>